<accession>A0A1G1YQL5</accession>
<feature type="transmembrane region" description="Helical" evidence="1">
    <location>
        <begin position="28"/>
        <end position="54"/>
    </location>
</feature>
<evidence type="ECO:0000313" key="2">
    <source>
        <dbReference type="EMBL" id="OGY54648.1"/>
    </source>
</evidence>
<comment type="caution">
    <text evidence="2">The sequence shown here is derived from an EMBL/GenBank/DDBJ whole genome shotgun (WGS) entry which is preliminary data.</text>
</comment>
<evidence type="ECO:0000256" key="1">
    <source>
        <dbReference type="SAM" id="Phobius"/>
    </source>
</evidence>
<dbReference type="EMBL" id="MHIQ01000028">
    <property type="protein sequence ID" value="OGY54648.1"/>
    <property type="molecule type" value="Genomic_DNA"/>
</dbReference>
<dbReference type="Proteomes" id="UP000178944">
    <property type="component" value="Unassembled WGS sequence"/>
</dbReference>
<evidence type="ECO:0000313" key="3">
    <source>
        <dbReference type="Proteomes" id="UP000178944"/>
    </source>
</evidence>
<name>A0A1G1YQL5_9BACT</name>
<sequence>MLSGEAGAEMVDQSEAFLETSGLQPVQLSIVVAQIIQVVLGLLGVIFIVLIIYAGFNWMTSAGNEDRIGKSKKTIAAAVIGLVIVLAAYLITAFVLSQLFEATQTY</sequence>
<gene>
    <name evidence="2" type="ORF">A2951_01285</name>
</gene>
<organism evidence="2 3">
    <name type="scientific">Candidatus Buchananbacteria bacterium RIFCSPLOWO2_01_FULL_56_15</name>
    <dbReference type="NCBI Taxonomy" id="1797547"/>
    <lineage>
        <taxon>Bacteria</taxon>
        <taxon>Candidatus Buchananiibacteriota</taxon>
    </lineage>
</organism>
<proteinExistence type="predicted"/>
<protein>
    <submittedName>
        <fullName evidence="2">Uncharacterized protein</fullName>
    </submittedName>
</protein>
<keyword evidence="1" id="KW-0812">Transmembrane</keyword>
<keyword evidence="1" id="KW-0472">Membrane</keyword>
<dbReference type="InterPro" id="IPR043993">
    <property type="entry name" value="T4SS_pilin"/>
</dbReference>
<feature type="transmembrane region" description="Helical" evidence="1">
    <location>
        <begin position="75"/>
        <end position="100"/>
    </location>
</feature>
<dbReference type="Pfam" id="PF18895">
    <property type="entry name" value="T4SS_pilin"/>
    <property type="match status" value="1"/>
</dbReference>
<keyword evidence="1" id="KW-1133">Transmembrane helix</keyword>
<dbReference type="AlphaFoldDB" id="A0A1G1YQL5"/>
<reference evidence="2 3" key="1">
    <citation type="journal article" date="2016" name="Nat. Commun.">
        <title>Thousands of microbial genomes shed light on interconnected biogeochemical processes in an aquifer system.</title>
        <authorList>
            <person name="Anantharaman K."/>
            <person name="Brown C.T."/>
            <person name="Hug L.A."/>
            <person name="Sharon I."/>
            <person name="Castelle C.J."/>
            <person name="Probst A.J."/>
            <person name="Thomas B.C."/>
            <person name="Singh A."/>
            <person name="Wilkins M.J."/>
            <person name="Karaoz U."/>
            <person name="Brodie E.L."/>
            <person name="Williams K.H."/>
            <person name="Hubbard S.S."/>
            <person name="Banfield J.F."/>
        </authorList>
    </citation>
    <scope>NUCLEOTIDE SEQUENCE [LARGE SCALE GENOMIC DNA]</scope>
</reference>